<organism evidence="1">
    <name type="scientific">marine metagenome</name>
    <dbReference type="NCBI Taxonomy" id="408172"/>
    <lineage>
        <taxon>unclassified sequences</taxon>
        <taxon>metagenomes</taxon>
        <taxon>ecological metagenomes</taxon>
    </lineage>
</organism>
<accession>A0A383D1P7</accession>
<gene>
    <name evidence="1" type="ORF">METZ01_LOCUS491029</name>
</gene>
<feature type="non-terminal residue" evidence="1">
    <location>
        <position position="73"/>
    </location>
</feature>
<proteinExistence type="predicted"/>
<dbReference type="AlphaFoldDB" id="A0A383D1P7"/>
<dbReference type="EMBL" id="UINC01213416">
    <property type="protein sequence ID" value="SVE38175.1"/>
    <property type="molecule type" value="Genomic_DNA"/>
</dbReference>
<evidence type="ECO:0000313" key="1">
    <source>
        <dbReference type="EMBL" id="SVE38175.1"/>
    </source>
</evidence>
<name>A0A383D1P7_9ZZZZ</name>
<reference evidence="1" key="1">
    <citation type="submission" date="2018-05" db="EMBL/GenBank/DDBJ databases">
        <authorList>
            <person name="Lanie J.A."/>
            <person name="Ng W.-L."/>
            <person name="Kazmierczak K.M."/>
            <person name="Andrzejewski T.M."/>
            <person name="Davidsen T.M."/>
            <person name="Wayne K.J."/>
            <person name="Tettelin H."/>
            <person name="Glass J.I."/>
            <person name="Rusch D."/>
            <person name="Podicherti R."/>
            <person name="Tsui H.-C.T."/>
            <person name="Winkler M.E."/>
        </authorList>
    </citation>
    <scope>NUCLEOTIDE SEQUENCE</scope>
</reference>
<sequence length="73" mass="8041">MTIAEMRTQARAIVDIDSTDISDTVLNNIIGQGFDSIVYSEKRWPFYDTATTFSTVQGQKDYSLATVGASVTQ</sequence>
<protein>
    <submittedName>
        <fullName evidence="1">Uncharacterized protein</fullName>
    </submittedName>
</protein>